<keyword evidence="3" id="KW-1003">Cell membrane</keyword>
<sequence>MKPEDIHLTDYMRIILGQVPWSFVLEAVLRMVFLYLLLIVSMRLMGKRMAGMLSRIEMAGMVTLAAAIGVPLLAPDRGLLPAVIIAAVAVLIQRLIARLGVDHKELEQATQGDIGIVVADGRLHYPDMEKAVLSKERLFAELRFSGIDNLGKIKRAYMEANGSFTILKATEPKPGLTLIPSWDEDFLNAQPKAPDTYACCHCGFVRRSVGHEPNTRCDACGHKEWTPAVLCEEE</sequence>
<dbReference type="InterPro" id="IPR023090">
    <property type="entry name" value="UPF0702_alpha/beta_dom_sf"/>
</dbReference>
<evidence type="ECO:0000256" key="4">
    <source>
        <dbReference type="ARBA" id="ARBA00022692"/>
    </source>
</evidence>
<feature type="transmembrane region" description="Helical" evidence="7">
    <location>
        <begin position="79"/>
        <end position="97"/>
    </location>
</feature>
<comment type="subcellular location">
    <subcellularLocation>
        <location evidence="1">Cell membrane</location>
        <topology evidence="1">Multi-pass membrane protein</topology>
    </subcellularLocation>
</comment>
<evidence type="ECO:0000256" key="2">
    <source>
        <dbReference type="ARBA" id="ARBA00006448"/>
    </source>
</evidence>
<gene>
    <name evidence="9" type="ORF">EJV47_18365</name>
</gene>
<feature type="transmembrane region" description="Helical" evidence="7">
    <location>
        <begin position="20"/>
        <end position="40"/>
    </location>
</feature>
<evidence type="ECO:0000256" key="3">
    <source>
        <dbReference type="ARBA" id="ARBA00022475"/>
    </source>
</evidence>
<evidence type="ECO:0000313" key="10">
    <source>
        <dbReference type="Proteomes" id="UP000282184"/>
    </source>
</evidence>
<comment type="similarity">
    <text evidence="2">Belongs to the UPF0702 family.</text>
</comment>
<dbReference type="AlphaFoldDB" id="A0A3S0J8G7"/>
<evidence type="ECO:0000256" key="7">
    <source>
        <dbReference type="SAM" id="Phobius"/>
    </source>
</evidence>
<dbReference type="PANTHER" id="PTHR34582">
    <property type="entry name" value="UPF0702 TRANSMEMBRANE PROTEIN YCAP"/>
    <property type="match status" value="1"/>
</dbReference>
<dbReference type="PANTHER" id="PTHR34582:SF6">
    <property type="entry name" value="UPF0702 TRANSMEMBRANE PROTEIN YCAP"/>
    <property type="match status" value="1"/>
</dbReference>
<evidence type="ECO:0000256" key="5">
    <source>
        <dbReference type="ARBA" id="ARBA00022989"/>
    </source>
</evidence>
<dbReference type="Gene3D" id="3.30.240.20">
    <property type="entry name" value="bsu07140 like domains"/>
    <property type="match status" value="1"/>
</dbReference>
<keyword evidence="4 7" id="KW-0812">Transmembrane</keyword>
<evidence type="ECO:0000256" key="6">
    <source>
        <dbReference type="ARBA" id="ARBA00023136"/>
    </source>
</evidence>
<comment type="caution">
    <text evidence="9">The sequence shown here is derived from an EMBL/GenBank/DDBJ whole genome shotgun (WGS) entry which is preliminary data.</text>
</comment>
<proteinExistence type="inferred from homology"/>
<dbReference type="Proteomes" id="UP000282184">
    <property type="component" value="Unassembled WGS sequence"/>
</dbReference>
<feature type="transmembrane region" description="Helical" evidence="7">
    <location>
        <begin position="52"/>
        <end position="73"/>
    </location>
</feature>
<dbReference type="Pfam" id="PF04239">
    <property type="entry name" value="DUF421"/>
    <property type="match status" value="1"/>
</dbReference>
<dbReference type="InterPro" id="IPR007353">
    <property type="entry name" value="DUF421"/>
</dbReference>
<protein>
    <submittedName>
        <fullName evidence="9">DUF421 domain-containing protein</fullName>
    </submittedName>
</protein>
<organism evidence="9 10">
    <name type="scientific">Hymenobacter gummosus</name>
    <dbReference type="NCBI Taxonomy" id="1776032"/>
    <lineage>
        <taxon>Bacteria</taxon>
        <taxon>Pseudomonadati</taxon>
        <taxon>Bacteroidota</taxon>
        <taxon>Cytophagia</taxon>
        <taxon>Cytophagales</taxon>
        <taxon>Hymenobacteraceae</taxon>
        <taxon>Hymenobacter</taxon>
    </lineage>
</organism>
<accession>A0A3S0J8G7</accession>
<keyword evidence="6 7" id="KW-0472">Membrane</keyword>
<keyword evidence="10" id="KW-1185">Reference proteome</keyword>
<dbReference type="OrthoDB" id="6538282at2"/>
<reference evidence="9 10" key="1">
    <citation type="submission" date="2018-12" db="EMBL/GenBank/DDBJ databases">
        <title>Hymenobacter gummosus sp. nov., isolated from a spring.</title>
        <authorList>
            <person name="Nie L."/>
        </authorList>
    </citation>
    <scope>NUCLEOTIDE SEQUENCE [LARGE SCALE GENOMIC DNA]</scope>
    <source>
        <strain evidence="9 10">KCTC 52166</strain>
    </source>
</reference>
<evidence type="ECO:0000259" key="8">
    <source>
        <dbReference type="Pfam" id="PF04239"/>
    </source>
</evidence>
<dbReference type="RefSeq" id="WP_126694642.1">
    <property type="nucleotide sequence ID" value="NZ_RXOF01000011.1"/>
</dbReference>
<evidence type="ECO:0000313" key="9">
    <source>
        <dbReference type="EMBL" id="RTQ47884.1"/>
    </source>
</evidence>
<dbReference type="EMBL" id="RXOF01000011">
    <property type="protein sequence ID" value="RTQ47884.1"/>
    <property type="molecule type" value="Genomic_DNA"/>
</dbReference>
<evidence type="ECO:0000256" key="1">
    <source>
        <dbReference type="ARBA" id="ARBA00004651"/>
    </source>
</evidence>
<dbReference type="GO" id="GO:0005886">
    <property type="term" value="C:plasma membrane"/>
    <property type="evidence" value="ECO:0007669"/>
    <property type="project" value="UniProtKB-SubCell"/>
</dbReference>
<name>A0A3S0J8G7_9BACT</name>
<keyword evidence="5 7" id="KW-1133">Transmembrane helix</keyword>
<feature type="domain" description="YetF C-terminal" evidence="8">
    <location>
        <begin position="104"/>
        <end position="179"/>
    </location>
</feature>